<feature type="DNA-binding region" description="H-T-H motif" evidence="4">
    <location>
        <begin position="13"/>
        <end position="32"/>
    </location>
</feature>
<keyword evidence="3" id="KW-0804">Transcription</keyword>
<feature type="domain" description="HTH tetR-type" evidence="5">
    <location>
        <begin position="1"/>
        <end position="50"/>
    </location>
</feature>
<organism evidence="6">
    <name type="scientific">Rhizobium sp. ZPR3</name>
    <dbReference type="NCBI Taxonomy" id="3158967"/>
    <lineage>
        <taxon>Bacteria</taxon>
        <taxon>Pseudomonadati</taxon>
        <taxon>Pseudomonadota</taxon>
        <taxon>Alphaproteobacteria</taxon>
        <taxon>Hyphomicrobiales</taxon>
        <taxon>Rhizobiaceae</taxon>
        <taxon>Rhizobium/Agrobacterium group</taxon>
        <taxon>Rhizobium</taxon>
    </lineage>
</organism>
<dbReference type="RefSeq" id="WP_349959253.1">
    <property type="nucleotide sequence ID" value="NZ_CP157961.1"/>
</dbReference>
<evidence type="ECO:0000256" key="1">
    <source>
        <dbReference type="ARBA" id="ARBA00023015"/>
    </source>
</evidence>
<dbReference type="InterPro" id="IPR011075">
    <property type="entry name" value="TetR_C"/>
</dbReference>
<dbReference type="AlphaFoldDB" id="A0AAU7RY92"/>
<dbReference type="GO" id="GO:0003677">
    <property type="term" value="F:DNA binding"/>
    <property type="evidence" value="ECO:0007669"/>
    <property type="project" value="UniProtKB-UniRule"/>
</dbReference>
<proteinExistence type="predicted"/>
<dbReference type="Pfam" id="PF16925">
    <property type="entry name" value="TetR_C_13"/>
    <property type="match status" value="1"/>
</dbReference>
<dbReference type="Gene3D" id="1.10.357.10">
    <property type="entry name" value="Tetracycline Repressor, domain 2"/>
    <property type="match status" value="1"/>
</dbReference>
<evidence type="ECO:0000259" key="5">
    <source>
        <dbReference type="PROSITE" id="PS50977"/>
    </source>
</evidence>
<evidence type="ECO:0000256" key="2">
    <source>
        <dbReference type="ARBA" id="ARBA00023125"/>
    </source>
</evidence>
<keyword evidence="1" id="KW-0805">Transcription regulation</keyword>
<geneLocation type="plasmid" evidence="6">
    <name>unnamed1</name>
</geneLocation>
<dbReference type="SUPFAM" id="SSF48498">
    <property type="entry name" value="Tetracyclin repressor-like, C-terminal domain"/>
    <property type="match status" value="1"/>
</dbReference>
<dbReference type="PANTHER" id="PTHR47506">
    <property type="entry name" value="TRANSCRIPTIONAL REGULATORY PROTEIN"/>
    <property type="match status" value="1"/>
</dbReference>
<keyword evidence="2 4" id="KW-0238">DNA-binding</keyword>
<dbReference type="InterPro" id="IPR036271">
    <property type="entry name" value="Tet_transcr_reg_TetR-rel_C_sf"/>
</dbReference>
<gene>
    <name evidence="6" type="ORF">ABM479_24490</name>
</gene>
<dbReference type="Pfam" id="PF00440">
    <property type="entry name" value="TetR_N"/>
    <property type="match status" value="1"/>
</dbReference>
<evidence type="ECO:0000256" key="3">
    <source>
        <dbReference type="ARBA" id="ARBA00023163"/>
    </source>
</evidence>
<protein>
    <submittedName>
        <fullName evidence="6">TetR/AcrR family transcriptional regulator</fullName>
    </submittedName>
</protein>
<dbReference type="SUPFAM" id="SSF46689">
    <property type="entry name" value="Homeodomain-like"/>
    <property type="match status" value="1"/>
</dbReference>
<dbReference type="PANTHER" id="PTHR47506:SF1">
    <property type="entry name" value="HTH-TYPE TRANSCRIPTIONAL REGULATOR YJDC"/>
    <property type="match status" value="1"/>
</dbReference>
<dbReference type="EMBL" id="CP157961">
    <property type="protein sequence ID" value="XBT95114.1"/>
    <property type="molecule type" value="Genomic_DNA"/>
</dbReference>
<dbReference type="InterPro" id="IPR009057">
    <property type="entry name" value="Homeodomain-like_sf"/>
</dbReference>
<reference evidence="6" key="1">
    <citation type="submission" date="2024-06" db="EMBL/GenBank/DDBJ databases">
        <authorList>
            <person name="Li T."/>
            <person name="Gao R."/>
        </authorList>
    </citation>
    <scope>NUCLEOTIDE SEQUENCE</scope>
    <source>
        <strain evidence="6">ZPR3</strain>
        <plasmid evidence="6">unnamed1</plasmid>
    </source>
</reference>
<name>A0AAU7RY92_9HYPH</name>
<keyword evidence="6" id="KW-0614">Plasmid</keyword>
<sequence length="176" mass="19204">MEVFWQKGYASTTPQDLLEAAGIGKGSFYNYFKSKHHMFELCLERYRASQAEALVEFLKQPISARAKLKGALEQLIKFDLDGPVRKGCMAVNAAAELAASDESALRIVQAMFNRTEAALVKLIGEGQAAGEFRSDIDAVSLASLLLTTIVGLRIAGLVADTPDRLERAIETALRLL</sequence>
<evidence type="ECO:0000313" key="6">
    <source>
        <dbReference type="EMBL" id="XBT95114.1"/>
    </source>
</evidence>
<dbReference type="InterPro" id="IPR001647">
    <property type="entry name" value="HTH_TetR"/>
</dbReference>
<accession>A0AAU7RY92</accession>
<dbReference type="PROSITE" id="PS50977">
    <property type="entry name" value="HTH_TETR_2"/>
    <property type="match status" value="1"/>
</dbReference>
<evidence type="ECO:0000256" key="4">
    <source>
        <dbReference type="PROSITE-ProRule" id="PRU00335"/>
    </source>
</evidence>